<dbReference type="AlphaFoldDB" id="A0A2T7Q1M1"/>
<evidence type="ECO:0000313" key="2">
    <source>
        <dbReference type="Proteomes" id="UP000245119"/>
    </source>
</evidence>
<comment type="caution">
    <text evidence="1">The sequence shown here is derived from an EMBL/GenBank/DDBJ whole genome shotgun (WGS) entry which is preliminary data.</text>
</comment>
<reference evidence="1 2" key="1">
    <citation type="submission" date="2018-04" db="EMBL/GenBank/DDBJ databases">
        <title>The genome of golden apple snail Pomacea canaliculata provides insight into stress tolerance and invasive adaptation.</title>
        <authorList>
            <person name="Liu C."/>
            <person name="Liu B."/>
            <person name="Ren Y."/>
            <person name="Zhang Y."/>
            <person name="Wang H."/>
            <person name="Li S."/>
            <person name="Jiang F."/>
            <person name="Yin L."/>
            <person name="Zhang G."/>
            <person name="Qian W."/>
            <person name="Fan W."/>
        </authorList>
    </citation>
    <scope>NUCLEOTIDE SEQUENCE [LARGE SCALE GENOMIC DNA]</scope>
    <source>
        <strain evidence="1">SZHN2017</strain>
        <tissue evidence="1">Muscle</tissue>
    </source>
</reference>
<evidence type="ECO:0008006" key="3">
    <source>
        <dbReference type="Google" id="ProtNLM"/>
    </source>
</evidence>
<dbReference type="OrthoDB" id="6415465at2759"/>
<dbReference type="EMBL" id="PZQS01000001">
    <property type="protein sequence ID" value="PVD39575.1"/>
    <property type="molecule type" value="Genomic_DNA"/>
</dbReference>
<protein>
    <recommendedName>
        <fullName evidence="3">Snake toxin/toxin-like domain-containing protein</fullName>
    </recommendedName>
</protein>
<gene>
    <name evidence="1" type="ORF">C0Q70_02210</name>
</gene>
<name>A0A2T7Q1M1_POMCA</name>
<sequence>MDTNGVFTFIARGCNVTCQTQCSTWGDEDYEDYCTSCCQTSLCNVDSAASHHFTTWTLSLLVVVTSWLTLGTATGGDNREAGRG</sequence>
<accession>A0A2T7Q1M1</accession>
<keyword evidence="2" id="KW-1185">Reference proteome</keyword>
<organism evidence="1 2">
    <name type="scientific">Pomacea canaliculata</name>
    <name type="common">Golden apple snail</name>
    <dbReference type="NCBI Taxonomy" id="400727"/>
    <lineage>
        <taxon>Eukaryota</taxon>
        <taxon>Metazoa</taxon>
        <taxon>Spiralia</taxon>
        <taxon>Lophotrochozoa</taxon>
        <taxon>Mollusca</taxon>
        <taxon>Gastropoda</taxon>
        <taxon>Caenogastropoda</taxon>
        <taxon>Architaenioglossa</taxon>
        <taxon>Ampullarioidea</taxon>
        <taxon>Ampullariidae</taxon>
        <taxon>Pomacea</taxon>
    </lineage>
</organism>
<evidence type="ECO:0000313" key="1">
    <source>
        <dbReference type="EMBL" id="PVD39575.1"/>
    </source>
</evidence>
<proteinExistence type="predicted"/>
<dbReference type="Proteomes" id="UP000245119">
    <property type="component" value="Linkage Group LG1"/>
</dbReference>